<dbReference type="EMBL" id="FN648630">
    <property type="protein sequence ID" value="CBN74826.1"/>
    <property type="molecule type" value="Genomic_DNA"/>
</dbReference>
<name>D8LN63_ECTSI</name>
<feature type="region of interest" description="Disordered" evidence="1">
    <location>
        <begin position="116"/>
        <end position="155"/>
    </location>
</feature>
<accession>D8LN63</accession>
<proteinExistence type="predicted"/>
<organism evidence="2 3">
    <name type="scientific">Ectocarpus siliculosus</name>
    <name type="common">Brown alga</name>
    <name type="synonym">Conferva siliculosa</name>
    <dbReference type="NCBI Taxonomy" id="2880"/>
    <lineage>
        <taxon>Eukaryota</taxon>
        <taxon>Sar</taxon>
        <taxon>Stramenopiles</taxon>
        <taxon>Ochrophyta</taxon>
        <taxon>PX clade</taxon>
        <taxon>Phaeophyceae</taxon>
        <taxon>Ectocarpales</taxon>
        <taxon>Ectocarpaceae</taxon>
        <taxon>Ectocarpus</taxon>
    </lineage>
</organism>
<reference evidence="2 3" key="1">
    <citation type="journal article" date="2010" name="Nature">
        <title>The Ectocarpus genome and the independent evolution of multicellularity in brown algae.</title>
        <authorList>
            <person name="Cock J.M."/>
            <person name="Sterck L."/>
            <person name="Rouze P."/>
            <person name="Scornet D."/>
            <person name="Allen A.E."/>
            <person name="Amoutzias G."/>
            <person name="Anthouard V."/>
            <person name="Artiguenave F."/>
            <person name="Aury J.M."/>
            <person name="Badger J.H."/>
            <person name="Beszteri B."/>
            <person name="Billiau K."/>
            <person name="Bonnet E."/>
            <person name="Bothwell J.H."/>
            <person name="Bowler C."/>
            <person name="Boyen C."/>
            <person name="Brownlee C."/>
            <person name="Carrano C.J."/>
            <person name="Charrier B."/>
            <person name="Cho G.Y."/>
            <person name="Coelho S.M."/>
            <person name="Collen J."/>
            <person name="Corre E."/>
            <person name="Da Silva C."/>
            <person name="Delage L."/>
            <person name="Delaroque N."/>
            <person name="Dittami S.M."/>
            <person name="Doulbeau S."/>
            <person name="Elias M."/>
            <person name="Farnham G."/>
            <person name="Gachon C.M."/>
            <person name="Gschloessl B."/>
            <person name="Heesch S."/>
            <person name="Jabbari K."/>
            <person name="Jubin C."/>
            <person name="Kawai H."/>
            <person name="Kimura K."/>
            <person name="Kloareg B."/>
            <person name="Kupper F.C."/>
            <person name="Lang D."/>
            <person name="Le Bail A."/>
            <person name="Leblanc C."/>
            <person name="Lerouge P."/>
            <person name="Lohr M."/>
            <person name="Lopez P.J."/>
            <person name="Martens C."/>
            <person name="Maumus F."/>
            <person name="Michel G."/>
            <person name="Miranda-Saavedra D."/>
            <person name="Morales J."/>
            <person name="Moreau H."/>
            <person name="Motomura T."/>
            <person name="Nagasato C."/>
            <person name="Napoli C.A."/>
            <person name="Nelson D.R."/>
            <person name="Nyvall-Collen P."/>
            <person name="Peters A.F."/>
            <person name="Pommier C."/>
            <person name="Potin P."/>
            <person name="Poulain J."/>
            <person name="Quesneville H."/>
            <person name="Read B."/>
            <person name="Rensing S.A."/>
            <person name="Ritter A."/>
            <person name="Rousvoal S."/>
            <person name="Samanta M."/>
            <person name="Samson G."/>
            <person name="Schroeder D.C."/>
            <person name="Segurens B."/>
            <person name="Strittmatter M."/>
            <person name="Tonon T."/>
            <person name="Tregear J.W."/>
            <person name="Valentin K."/>
            <person name="von Dassow P."/>
            <person name="Yamagishi T."/>
            <person name="Van de Peer Y."/>
            <person name="Wincker P."/>
        </authorList>
    </citation>
    <scope>NUCLEOTIDE SEQUENCE [LARGE SCALE GENOMIC DNA]</scope>
    <source>
        <strain evidence="3">Ec32 / CCAP1310/4</strain>
    </source>
</reference>
<evidence type="ECO:0000313" key="2">
    <source>
        <dbReference type="EMBL" id="CBN74826.1"/>
    </source>
</evidence>
<dbReference type="AlphaFoldDB" id="D8LN63"/>
<evidence type="ECO:0000313" key="3">
    <source>
        <dbReference type="Proteomes" id="UP000002630"/>
    </source>
</evidence>
<dbReference type="Pfam" id="PF12527">
    <property type="entry name" value="DUF3727"/>
    <property type="match status" value="1"/>
</dbReference>
<dbReference type="eggNOG" id="ENOG502SC6V">
    <property type="taxonomic scope" value="Eukaryota"/>
</dbReference>
<keyword evidence="3" id="KW-1185">Reference proteome</keyword>
<dbReference type="InterPro" id="IPR022203">
    <property type="entry name" value="DUF3727"/>
</dbReference>
<evidence type="ECO:0008006" key="4">
    <source>
        <dbReference type="Google" id="ProtNLM"/>
    </source>
</evidence>
<evidence type="ECO:0000256" key="1">
    <source>
        <dbReference type="SAM" id="MobiDB-lite"/>
    </source>
</evidence>
<protein>
    <recommendedName>
        <fullName evidence="4">DUF3727 domain-containing protein</fullName>
    </recommendedName>
</protein>
<dbReference type="OMA" id="LEIMIWI"/>
<sequence>MKKKKVVKDSLEEVSDELASKPVALGCPKTGKELVCYAERIAVVGGERYLVAFPKDPAVAIAFDENGEVSPVPNDDPIMDELFPLAEACVADLGPGVTLLRTPTTLTVQGLNELVDEAKDREAEGGDPEGEGEEKEEAGEAEEEEDDDDDEEDADEVELLGEFLLEGEEFLIVRFLEPILILAKEHTPGNYLLIDEEEEQDAIPLVDEMLCGDATI</sequence>
<dbReference type="InParanoid" id="D8LN63"/>
<feature type="compositionally biased region" description="Acidic residues" evidence="1">
    <location>
        <begin position="125"/>
        <end position="155"/>
    </location>
</feature>
<dbReference type="EMBL" id="FN649728">
    <property type="protein sequence ID" value="CBN74826.1"/>
    <property type="molecule type" value="Genomic_DNA"/>
</dbReference>
<dbReference type="OrthoDB" id="205691at2759"/>
<dbReference type="Proteomes" id="UP000002630">
    <property type="component" value="Linkage Group LG03"/>
</dbReference>
<gene>
    <name evidence="2" type="ORF">Esi_0043_0107</name>
</gene>